<evidence type="ECO:0000256" key="1">
    <source>
        <dbReference type="ARBA" id="ARBA00010792"/>
    </source>
</evidence>
<keyword evidence="5" id="KW-1185">Reference proteome</keyword>
<sequence>MESIMNLFNQYGYIILTILLTLELIAFPLPGETIMTYCGYIVHQQKMSWILSIIMASLGGIIGITISHFIGKMLGRTFFEKYGHYIHLDTAKLNKISKWFERYGLWLIFVCYFIPGVRHIMGYFSGIVKVPFKKFMVSAYLGAFIWTGTFISLGKFLGKNWSLYHSLISKHLIFILLILLAIILISTMIYYFKYRLKKVQN</sequence>
<evidence type="ECO:0000313" key="4">
    <source>
        <dbReference type="EMBL" id="MBP2031368.1"/>
    </source>
</evidence>
<feature type="transmembrane region" description="Helical" evidence="2">
    <location>
        <begin position="173"/>
        <end position="192"/>
    </location>
</feature>
<dbReference type="InterPro" id="IPR051311">
    <property type="entry name" value="DedA_domain"/>
</dbReference>
<feature type="transmembrane region" description="Helical" evidence="2">
    <location>
        <begin position="135"/>
        <end position="153"/>
    </location>
</feature>
<reference evidence="4 5" key="1">
    <citation type="submission" date="2021-03" db="EMBL/GenBank/DDBJ databases">
        <title>Genomic Encyclopedia of Type Strains, Phase IV (KMG-IV): sequencing the most valuable type-strain genomes for metagenomic binning, comparative biology and taxonomic classification.</title>
        <authorList>
            <person name="Goeker M."/>
        </authorList>
    </citation>
    <scope>NUCLEOTIDE SEQUENCE [LARGE SCALE GENOMIC DNA]</scope>
    <source>
        <strain evidence="4 5">DSM 28783</strain>
    </source>
</reference>
<keyword evidence="2" id="KW-1133">Transmembrane helix</keyword>
<comment type="similarity">
    <text evidence="1">Belongs to the DedA family.</text>
</comment>
<keyword evidence="2" id="KW-0812">Transmembrane</keyword>
<evidence type="ECO:0000313" key="5">
    <source>
        <dbReference type="Proteomes" id="UP001519307"/>
    </source>
</evidence>
<comment type="caution">
    <text evidence="4">The sequence shown here is derived from an EMBL/GenBank/DDBJ whole genome shotgun (WGS) entry which is preliminary data.</text>
</comment>
<dbReference type="PANTHER" id="PTHR42709">
    <property type="entry name" value="ALKALINE PHOSPHATASE LIKE PROTEIN"/>
    <property type="match status" value="1"/>
</dbReference>
<protein>
    <submittedName>
        <fullName evidence="4">Membrane protein DedA with SNARE-associated domain</fullName>
    </submittedName>
</protein>
<dbReference type="EMBL" id="JAGGLM010000001">
    <property type="protein sequence ID" value="MBP2031368.1"/>
    <property type="molecule type" value="Genomic_DNA"/>
</dbReference>
<dbReference type="PANTHER" id="PTHR42709:SF9">
    <property type="entry name" value="ALKALINE PHOSPHATASE LIKE PROTEIN"/>
    <property type="match status" value="1"/>
</dbReference>
<feature type="transmembrane region" description="Helical" evidence="2">
    <location>
        <begin position="12"/>
        <end position="29"/>
    </location>
</feature>
<evidence type="ECO:0000259" key="3">
    <source>
        <dbReference type="Pfam" id="PF09335"/>
    </source>
</evidence>
<feature type="transmembrane region" description="Helical" evidence="2">
    <location>
        <begin position="103"/>
        <end position="123"/>
    </location>
</feature>
<dbReference type="Pfam" id="PF09335">
    <property type="entry name" value="VTT_dom"/>
    <property type="match status" value="1"/>
</dbReference>
<gene>
    <name evidence="4" type="ORF">J2Z42_000033</name>
</gene>
<name>A0ABS4KMV6_9CLOT</name>
<feature type="transmembrane region" description="Helical" evidence="2">
    <location>
        <begin position="49"/>
        <end position="70"/>
    </location>
</feature>
<proteinExistence type="inferred from homology"/>
<dbReference type="InterPro" id="IPR032816">
    <property type="entry name" value="VTT_dom"/>
</dbReference>
<keyword evidence="2" id="KW-0472">Membrane</keyword>
<organism evidence="4 5">
    <name type="scientific">Clostridium algifaecis</name>
    <dbReference type="NCBI Taxonomy" id="1472040"/>
    <lineage>
        <taxon>Bacteria</taxon>
        <taxon>Bacillati</taxon>
        <taxon>Bacillota</taxon>
        <taxon>Clostridia</taxon>
        <taxon>Eubacteriales</taxon>
        <taxon>Clostridiaceae</taxon>
        <taxon>Clostridium</taxon>
    </lineage>
</organism>
<feature type="domain" description="VTT" evidence="3">
    <location>
        <begin position="29"/>
        <end position="155"/>
    </location>
</feature>
<dbReference type="Proteomes" id="UP001519307">
    <property type="component" value="Unassembled WGS sequence"/>
</dbReference>
<evidence type="ECO:0000256" key="2">
    <source>
        <dbReference type="SAM" id="Phobius"/>
    </source>
</evidence>
<accession>A0ABS4KMV6</accession>